<reference evidence="1 3" key="1">
    <citation type="submission" date="2014-06" db="EMBL/GenBank/DDBJ databases">
        <title>Genomes of Alteromonas australica, a world apart.</title>
        <authorList>
            <person name="Gonzaga A."/>
            <person name="Lopez-Perez M."/>
            <person name="Rodriguez-Valera F."/>
        </authorList>
    </citation>
    <scope>NUCLEOTIDE SEQUENCE [LARGE SCALE GENOMIC DNA]</scope>
    <source>
        <strain evidence="1 3">H 17</strain>
    </source>
</reference>
<accession>A0A075NTH9</accession>
<dbReference type="PATRIC" id="fig|589873.4.peg.815"/>
<dbReference type="KEGG" id="aal:EP13_03680"/>
<dbReference type="EMBL" id="DONK01000237">
    <property type="protein sequence ID" value="HBU52609.1"/>
    <property type="molecule type" value="Genomic_DNA"/>
</dbReference>
<organism evidence="1 3">
    <name type="scientific">Alteromonas australica</name>
    <dbReference type="NCBI Taxonomy" id="589873"/>
    <lineage>
        <taxon>Bacteria</taxon>
        <taxon>Pseudomonadati</taxon>
        <taxon>Pseudomonadota</taxon>
        <taxon>Gammaproteobacteria</taxon>
        <taxon>Alteromonadales</taxon>
        <taxon>Alteromonadaceae</taxon>
        <taxon>Alteromonas/Salinimonas group</taxon>
        <taxon>Alteromonas</taxon>
    </lineage>
</organism>
<protein>
    <submittedName>
        <fullName evidence="1">Uncharacterized protein</fullName>
    </submittedName>
</protein>
<dbReference type="GeneID" id="78254039"/>
<dbReference type="Proteomes" id="UP000264779">
    <property type="component" value="Unassembled WGS sequence"/>
</dbReference>
<dbReference type="EMBL" id="CP008849">
    <property type="protein sequence ID" value="AIF97869.1"/>
    <property type="molecule type" value="Genomic_DNA"/>
</dbReference>
<dbReference type="AlphaFoldDB" id="A0A075NTH9"/>
<name>A0A075NTH9_9ALTE</name>
<dbReference type="Proteomes" id="UP000056090">
    <property type="component" value="Chromosome"/>
</dbReference>
<evidence type="ECO:0000313" key="2">
    <source>
        <dbReference type="EMBL" id="HBU52609.1"/>
    </source>
</evidence>
<gene>
    <name evidence="2" type="ORF">DEB45_15260</name>
    <name evidence="1" type="ORF">EP13_03680</name>
</gene>
<dbReference type="KEGG" id="aaus:EP12_03790"/>
<evidence type="ECO:0000313" key="4">
    <source>
        <dbReference type="Proteomes" id="UP000264779"/>
    </source>
</evidence>
<dbReference type="eggNOG" id="ENOG5032S1T">
    <property type="taxonomic scope" value="Bacteria"/>
</dbReference>
<dbReference type="OrthoDB" id="5822620at2"/>
<evidence type="ECO:0000313" key="3">
    <source>
        <dbReference type="Proteomes" id="UP000056090"/>
    </source>
</evidence>
<proteinExistence type="predicted"/>
<keyword evidence="3" id="KW-1185">Reference proteome</keyword>
<sequence>MKSESDKLVNKHKQLNQTDNAKVISHVQREDGDWVRHTLMLEGLEVPFVFRRKQQYQNLKGARVNLTYYRHVEDVAGIEFETMKVVRIKRS</sequence>
<evidence type="ECO:0000313" key="1">
    <source>
        <dbReference type="EMBL" id="AIF97869.1"/>
    </source>
</evidence>
<dbReference type="RefSeq" id="WP_044056067.1">
    <property type="nucleotide sequence ID" value="NZ_CAJXAX010000005.1"/>
</dbReference>
<reference evidence="2 4" key="2">
    <citation type="journal article" date="2018" name="Nat. Biotechnol.">
        <title>A standardized bacterial taxonomy based on genome phylogeny substantially revises the tree of life.</title>
        <authorList>
            <person name="Parks D.H."/>
            <person name="Chuvochina M."/>
            <person name="Waite D.W."/>
            <person name="Rinke C."/>
            <person name="Skarshewski A."/>
            <person name="Chaumeil P.A."/>
            <person name="Hugenholtz P."/>
        </authorList>
    </citation>
    <scope>NUCLEOTIDE SEQUENCE [LARGE SCALE GENOMIC DNA]</scope>
    <source>
        <strain evidence="2">UBA11621</strain>
    </source>
</reference>